<gene>
    <name evidence="2" type="ORF">Cvel_21274</name>
</gene>
<feature type="compositionally biased region" description="Low complexity" evidence="1">
    <location>
        <begin position="514"/>
        <end position="524"/>
    </location>
</feature>
<dbReference type="EMBL" id="CDMZ01001082">
    <property type="protein sequence ID" value="CEM26933.1"/>
    <property type="molecule type" value="Genomic_DNA"/>
</dbReference>
<accession>A0A0G4GCA6</accession>
<feature type="region of interest" description="Disordered" evidence="1">
    <location>
        <begin position="514"/>
        <end position="533"/>
    </location>
</feature>
<name>A0A0G4GCA6_9ALVE</name>
<evidence type="ECO:0000256" key="1">
    <source>
        <dbReference type="SAM" id="MobiDB-lite"/>
    </source>
</evidence>
<organism evidence="2">
    <name type="scientific">Chromera velia CCMP2878</name>
    <dbReference type="NCBI Taxonomy" id="1169474"/>
    <lineage>
        <taxon>Eukaryota</taxon>
        <taxon>Sar</taxon>
        <taxon>Alveolata</taxon>
        <taxon>Colpodellida</taxon>
        <taxon>Chromeraceae</taxon>
        <taxon>Chromera</taxon>
    </lineage>
</organism>
<feature type="region of interest" description="Disordered" evidence="1">
    <location>
        <begin position="91"/>
        <end position="111"/>
    </location>
</feature>
<reference evidence="2" key="1">
    <citation type="submission" date="2014-11" db="EMBL/GenBank/DDBJ databases">
        <authorList>
            <person name="Otto D Thomas"/>
            <person name="Naeem Raeece"/>
        </authorList>
    </citation>
    <scope>NUCLEOTIDE SEQUENCE</scope>
</reference>
<sequence>MCLSSALLTTRGRAVSQEASGLHCTLVLTKELKEIVEGGTCPEASHLFPTPEDDVFWMLGQGQETAVVFGSEHSENILLFQPDDSKIQKAVEEETQKEGEHGHSSSSSAYLDEPLGGKWEFRSLEGEILASLSRSDVTLDFLLPPENALWNLCGQSVHLQLPCIVGSQPIHVENGGQGSPCSLFGECDEGLECVELSMFQKECVKAEEIPENMREKIVRGPQPAAPFTNCFFAPEDRKCAVEGFSCYQNTQWDDYAQCRPTGDCPRSPSRSAVKHVEMTKGRPTSAGQLTSLDLHRRMQEVEADPQSFTPMHSRGSTIQSVVRKLQRLDSFQGFRESRRRLSFEEGRERRRRLKECLQEKQKETERNTLHEVAAAPDNMRRIPLASSDVTPAMRVGVSGGLEVECQGSWFDFTEIQARHTDTPLEVNPLGEEVDFSFEEEEEDSDEIDIGWSYGWVCDDPLGRTPDISPSIEGVDEPAGQTGGVRSLRAARAEIEEAGLNPDIALGSFSSLQTSQQQGGSLLPSMPTPSPPPAEKKIWSGSFKCHPKVPSWSGAPGLTLGINIKCAPSLSLGPTLNLGVMVQLGPKISTAPGIHLGFTLYMVPYLRLSVTYSNAVRIYGATIVRLAPTSSTGVTLVFAPTVTAMPTQSSGISTTIAPVVFLPDIFEDWVLRRTPLPIGKVGRWTRKIAQKVDDQVRVGKKEGIVDVKAVVDFVYEDLTPVREIEDTLEQDLELPSLPPAVEKVGIKRKQKLGDYYSISTSVSVRCARYDYNYDRPNDRHVKVLYFEPRDGRRGGLSEECILPYPSDVIRDIPHLPPQAIYGIRALEDLESLIPPEVRIAATFLLRTVQVVGEGHVPNFGNMLVDYAGEYLPEGVSAKLEEMGFVGTQQDVTYTFDPEPDPRRFDRRLLEAVTANGTNAQTKSSTFSPVTFSKALSIAKDLTPSHRLGQLPSLFPKWSKTWQRAEAMAKEIADKAFHLFQEGGVPGLPSETVPLEDLGFKGLFRGLGRK</sequence>
<feature type="compositionally biased region" description="Basic and acidic residues" evidence="1">
    <location>
        <begin position="91"/>
        <end position="103"/>
    </location>
</feature>
<feature type="region of interest" description="Disordered" evidence="1">
    <location>
        <begin position="266"/>
        <end position="287"/>
    </location>
</feature>
<dbReference type="VEuPathDB" id="CryptoDB:Cvel_21274"/>
<protein>
    <submittedName>
        <fullName evidence="2">Uncharacterized protein</fullName>
    </submittedName>
</protein>
<proteinExistence type="predicted"/>
<evidence type="ECO:0000313" key="2">
    <source>
        <dbReference type="EMBL" id="CEM26933.1"/>
    </source>
</evidence>
<dbReference type="AlphaFoldDB" id="A0A0G4GCA6"/>
<dbReference type="PhylomeDB" id="A0A0G4GCA6"/>